<keyword evidence="1" id="KW-0472">Membrane</keyword>
<protein>
    <recommendedName>
        <fullName evidence="2">YcxB-like C-terminal domain-containing protein</fullName>
    </recommendedName>
</protein>
<keyword evidence="4" id="KW-1185">Reference proteome</keyword>
<feature type="domain" description="YcxB-like C-terminal" evidence="2">
    <location>
        <begin position="121"/>
        <end position="166"/>
    </location>
</feature>
<organism evidence="3 4">
    <name type="scientific">Sphingomonas aerophila</name>
    <dbReference type="NCBI Taxonomy" id="1344948"/>
    <lineage>
        <taxon>Bacteria</taxon>
        <taxon>Pseudomonadati</taxon>
        <taxon>Pseudomonadota</taxon>
        <taxon>Alphaproteobacteria</taxon>
        <taxon>Sphingomonadales</taxon>
        <taxon>Sphingomonadaceae</taxon>
        <taxon>Sphingomonas</taxon>
    </lineage>
</organism>
<feature type="transmembrane region" description="Helical" evidence="1">
    <location>
        <begin position="31"/>
        <end position="53"/>
    </location>
</feature>
<evidence type="ECO:0000256" key="1">
    <source>
        <dbReference type="SAM" id="Phobius"/>
    </source>
</evidence>
<dbReference type="AlphaFoldDB" id="A0A7W9EUG6"/>
<dbReference type="Pfam" id="PF14317">
    <property type="entry name" value="YcxB"/>
    <property type="match status" value="1"/>
</dbReference>
<dbReference type="RefSeq" id="WP_184053680.1">
    <property type="nucleotide sequence ID" value="NZ_JACIJK010000001.1"/>
</dbReference>
<accession>A0A7W9EUG6</accession>
<sequence length="175" mass="19971">MAGQASWRPMAADFVAANRTNLRLALRRRRFLRTWVLFTIFSAGVGATVGWFGGRLYHAVGFCAAYAALGFTMLPLIYALAYVLAPRRVKRLVHQQRSATLEQTWSWSADEVVLENVQVITRMPWSDLFGWQDSGGMVLLYLNERRFFFLPDRAQSEQGAADLRATIFNTGLRRY</sequence>
<feature type="transmembrane region" description="Helical" evidence="1">
    <location>
        <begin position="59"/>
        <end position="85"/>
    </location>
</feature>
<evidence type="ECO:0000313" key="3">
    <source>
        <dbReference type="EMBL" id="MBB5713438.1"/>
    </source>
</evidence>
<keyword evidence="1" id="KW-0812">Transmembrane</keyword>
<evidence type="ECO:0000313" key="4">
    <source>
        <dbReference type="Proteomes" id="UP000546200"/>
    </source>
</evidence>
<comment type="caution">
    <text evidence="3">The sequence shown here is derived from an EMBL/GenBank/DDBJ whole genome shotgun (WGS) entry which is preliminary data.</text>
</comment>
<evidence type="ECO:0000259" key="2">
    <source>
        <dbReference type="Pfam" id="PF14317"/>
    </source>
</evidence>
<dbReference type="Proteomes" id="UP000546200">
    <property type="component" value="Unassembled WGS sequence"/>
</dbReference>
<name>A0A7W9EUG6_9SPHN</name>
<dbReference type="InterPro" id="IPR025588">
    <property type="entry name" value="YcxB-like_C"/>
</dbReference>
<dbReference type="InterPro" id="IPR036259">
    <property type="entry name" value="MFS_trans_sf"/>
</dbReference>
<gene>
    <name evidence="3" type="ORF">FHS94_000257</name>
</gene>
<keyword evidence="1" id="KW-1133">Transmembrane helix</keyword>
<dbReference type="SUPFAM" id="SSF103473">
    <property type="entry name" value="MFS general substrate transporter"/>
    <property type="match status" value="1"/>
</dbReference>
<dbReference type="EMBL" id="JACIJK010000001">
    <property type="protein sequence ID" value="MBB5713438.1"/>
    <property type="molecule type" value="Genomic_DNA"/>
</dbReference>
<proteinExistence type="predicted"/>
<reference evidence="3 4" key="1">
    <citation type="submission" date="2020-08" db="EMBL/GenBank/DDBJ databases">
        <title>Genomic Encyclopedia of Type Strains, Phase IV (KMG-IV): sequencing the most valuable type-strain genomes for metagenomic binning, comparative biology and taxonomic classification.</title>
        <authorList>
            <person name="Goeker M."/>
        </authorList>
    </citation>
    <scope>NUCLEOTIDE SEQUENCE [LARGE SCALE GENOMIC DNA]</scope>
    <source>
        <strain evidence="3 4">DSM 100044</strain>
    </source>
</reference>